<dbReference type="EMBL" id="CP063458">
    <property type="protein sequence ID" value="QOV88795.1"/>
    <property type="molecule type" value="Genomic_DNA"/>
</dbReference>
<evidence type="ECO:0000313" key="2">
    <source>
        <dbReference type="EMBL" id="QOV88795.1"/>
    </source>
</evidence>
<feature type="transmembrane region" description="Helical" evidence="1">
    <location>
        <begin position="62"/>
        <end position="81"/>
    </location>
</feature>
<keyword evidence="3" id="KW-1185">Reference proteome</keyword>
<reference evidence="2 3" key="1">
    <citation type="submission" date="2020-10" db="EMBL/GenBank/DDBJ databases">
        <title>Wide distribution of Phycisphaera-like planctomycetes from WD2101 soil group in peatlands and genome analysis of the first cultivated representative.</title>
        <authorList>
            <person name="Dedysh S.N."/>
            <person name="Beletsky A.V."/>
            <person name="Ivanova A."/>
            <person name="Kulichevskaya I.S."/>
            <person name="Suzina N.E."/>
            <person name="Philippov D.A."/>
            <person name="Rakitin A.L."/>
            <person name="Mardanov A.V."/>
            <person name="Ravin N.V."/>
        </authorList>
    </citation>
    <scope>NUCLEOTIDE SEQUENCE [LARGE SCALE GENOMIC DNA]</scope>
    <source>
        <strain evidence="2 3">M1803</strain>
    </source>
</reference>
<evidence type="ECO:0000313" key="3">
    <source>
        <dbReference type="Proteomes" id="UP000593765"/>
    </source>
</evidence>
<dbReference type="Proteomes" id="UP000593765">
    <property type="component" value="Chromosome"/>
</dbReference>
<proteinExistence type="predicted"/>
<dbReference type="KEGG" id="hbs:IPV69_21610"/>
<accession>A0A7M2WTE2</accession>
<keyword evidence="1" id="KW-0812">Transmembrane</keyword>
<keyword evidence="1" id="KW-0472">Membrane</keyword>
<keyword evidence="1" id="KW-1133">Transmembrane helix</keyword>
<dbReference type="RefSeq" id="WP_206291802.1">
    <property type="nucleotide sequence ID" value="NZ_CP063458.1"/>
</dbReference>
<dbReference type="AlphaFoldDB" id="A0A7M2WTE2"/>
<sequence>MKTITQSEDTEHQFGRLLLHDRINAKKVAIWCLISGPVAILLGFTLYLAVYGEKGSSQPGPLIGGVIVGVLCLTAGAALLAKGNREIWFYERGVVFHSREGKQIVPYDTVASMQYCMAIDHNYRAMSFGLRMLKSPTDTVEPEISWATANVRPGDTAPNWENGAIIKELIQKPIAERIFQKVSDGAEVRWTPEMVLTPRGIRFVASGKEVPWASIESAELNSGSGKIEVMAEGKRMVNVVHHEWNAWPGLLVVAAFRQRVG</sequence>
<organism evidence="2 3">
    <name type="scientific">Humisphaera borealis</name>
    <dbReference type="NCBI Taxonomy" id="2807512"/>
    <lineage>
        <taxon>Bacteria</taxon>
        <taxon>Pseudomonadati</taxon>
        <taxon>Planctomycetota</taxon>
        <taxon>Phycisphaerae</taxon>
        <taxon>Tepidisphaerales</taxon>
        <taxon>Tepidisphaeraceae</taxon>
        <taxon>Humisphaera</taxon>
    </lineage>
</organism>
<protein>
    <submittedName>
        <fullName evidence="2">Uncharacterized protein</fullName>
    </submittedName>
</protein>
<gene>
    <name evidence="2" type="ORF">IPV69_21610</name>
</gene>
<feature type="transmembrane region" description="Helical" evidence="1">
    <location>
        <begin position="28"/>
        <end position="50"/>
    </location>
</feature>
<evidence type="ECO:0000256" key="1">
    <source>
        <dbReference type="SAM" id="Phobius"/>
    </source>
</evidence>
<name>A0A7M2WTE2_9BACT</name>